<dbReference type="AlphaFoldDB" id="A0A0F9FWC0"/>
<reference evidence="2" key="1">
    <citation type="journal article" date="2015" name="Nature">
        <title>Complex archaea that bridge the gap between prokaryotes and eukaryotes.</title>
        <authorList>
            <person name="Spang A."/>
            <person name="Saw J.H."/>
            <person name="Jorgensen S.L."/>
            <person name="Zaremba-Niedzwiedzka K."/>
            <person name="Martijn J."/>
            <person name="Lind A.E."/>
            <person name="van Eijk R."/>
            <person name="Schleper C."/>
            <person name="Guy L."/>
            <person name="Ettema T.J."/>
        </authorList>
    </citation>
    <scope>NUCLEOTIDE SEQUENCE</scope>
</reference>
<feature type="region of interest" description="Disordered" evidence="1">
    <location>
        <begin position="84"/>
        <end position="112"/>
    </location>
</feature>
<protein>
    <submittedName>
        <fullName evidence="2">Uncharacterized protein</fullName>
    </submittedName>
</protein>
<accession>A0A0F9FWC0</accession>
<comment type="caution">
    <text evidence="2">The sequence shown here is derived from an EMBL/GenBank/DDBJ whole genome shotgun (WGS) entry which is preliminary data.</text>
</comment>
<sequence>MPSLLEELQPIALKVEEARTQVVDAAREWCREGNAGEEEKLKTAVKGLDEVQMALGLKTAQLLLNPPRADIAEAFQGGLEPLVARIKDPPPPRPPPKPDTVGLAWTKRRDEE</sequence>
<gene>
    <name evidence="2" type="ORF">LCGC14_1901930</name>
</gene>
<evidence type="ECO:0000256" key="1">
    <source>
        <dbReference type="SAM" id="MobiDB-lite"/>
    </source>
</evidence>
<organism evidence="2">
    <name type="scientific">marine sediment metagenome</name>
    <dbReference type="NCBI Taxonomy" id="412755"/>
    <lineage>
        <taxon>unclassified sequences</taxon>
        <taxon>metagenomes</taxon>
        <taxon>ecological metagenomes</taxon>
    </lineage>
</organism>
<evidence type="ECO:0000313" key="2">
    <source>
        <dbReference type="EMBL" id="KKL90714.1"/>
    </source>
</evidence>
<proteinExistence type="predicted"/>
<name>A0A0F9FWC0_9ZZZZ</name>
<dbReference type="EMBL" id="LAZR01019936">
    <property type="protein sequence ID" value="KKL90714.1"/>
    <property type="molecule type" value="Genomic_DNA"/>
</dbReference>